<dbReference type="EMBL" id="JBHTKX010000008">
    <property type="protein sequence ID" value="MFD1131329.1"/>
    <property type="molecule type" value="Genomic_DNA"/>
</dbReference>
<sequence>MITYVDAKKVSSEVPGYCFIRAGFKKKGIIKRRKLLLFQLPIAKNYLAKRKVETINYCQQQLQIALDSGEFYEALWFQQLAQKQFEWLEHLQSMIKVGRLTAWKDYYQHMELWELEEMISHYEGLGEFVEDWD</sequence>
<proteinExistence type="predicted"/>
<protein>
    <submittedName>
        <fullName evidence="1">Uncharacterized protein</fullName>
    </submittedName>
</protein>
<keyword evidence="2" id="KW-1185">Reference proteome</keyword>
<accession>A0ABW3PYH6</accession>
<dbReference type="Proteomes" id="UP001597169">
    <property type="component" value="Unassembled WGS sequence"/>
</dbReference>
<evidence type="ECO:0000313" key="1">
    <source>
        <dbReference type="EMBL" id="MFD1131329.1"/>
    </source>
</evidence>
<name>A0ABW3PYH6_9BACL</name>
<evidence type="ECO:0000313" key="2">
    <source>
        <dbReference type="Proteomes" id="UP001597169"/>
    </source>
</evidence>
<gene>
    <name evidence="1" type="ORF">ACFQ3J_24720</name>
</gene>
<organism evidence="1 2">
    <name type="scientific">Paenibacillus provencensis</name>
    <dbReference type="NCBI Taxonomy" id="441151"/>
    <lineage>
        <taxon>Bacteria</taxon>
        <taxon>Bacillati</taxon>
        <taxon>Bacillota</taxon>
        <taxon>Bacilli</taxon>
        <taxon>Bacillales</taxon>
        <taxon>Paenibacillaceae</taxon>
        <taxon>Paenibacillus</taxon>
    </lineage>
</organism>
<reference evidence="2" key="1">
    <citation type="journal article" date="2019" name="Int. J. Syst. Evol. Microbiol.">
        <title>The Global Catalogue of Microorganisms (GCM) 10K type strain sequencing project: providing services to taxonomists for standard genome sequencing and annotation.</title>
        <authorList>
            <consortium name="The Broad Institute Genomics Platform"/>
            <consortium name="The Broad Institute Genome Sequencing Center for Infectious Disease"/>
            <person name="Wu L."/>
            <person name="Ma J."/>
        </authorList>
    </citation>
    <scope>NUCLEOTIDE SEQUENCE [LARGE SCALE GENOMIC DNA]</scope>
    <source>
        <strain evidence="2">CCUG 53519</strain>
    </source>
</reference>
<comment type="caution">
    <text evidence="1">The sequence shown here is derived from an EMBL/GenBank/DDBJ whole genome shotgun (WGS) entry which is preliminary data.</text>
</comment>
<dbReference type="RefSeq" id="WP_090727539.1">
    <property type="nucleotide sequence ID" value="NZ_JBHTKX010000008.1"/>
</dbReference>